<dbReference type="AlphaFoldDB" id="A0A0R0D6U7"/>
<proteinExistence type="predicted"/>
<keyword evidence="5" id="KW-1185">Reference proteome</keyword>
<organism evidence="4 5">
    <name type="scientific">Stenotrophomonas chelatiphaga</name>
    <dbReference type="NCBI Taxonomy" id="517011"/>
    <lineage>
        <taxon>Bacteria</taxon>
        <taxon>Pseudomonadati</taxon>
        <taxon>Pseudomonadota</taxon>
        <taxon>Gammaproteobacteria</taxon>
        <taxon>Lysobacterales</taxon>
        <taxon>Lysobacteraceae</taxon>
        <taxon>Stenotrophomonas</taxon>
    </lineage>
</organism>
<dbReference type="Gene3D" id="2.60.120.1370">
    <property type="match status" value="1"/>
</dbReference>
<feature type="signal peptide" evidence="1">
    <location>
        <begin position="1"/>
        <end position="23"/>
    </location>
</feature>
<evidence type="ECO:0008006" key="6">
    <source>
        <dbReference type="Google" id="ProtNLM"/>
    </source>
</evidence>
<dbReference type="EMBL" id="LDJK01000060">
    <property type="protein sequence ID" value="KRG72952.1"/>
    <property type="molecule type" value="Genomic_DNA"/>
</dbReference>
<dbReference type="Pfam" id="PF20943">
    <property type="entry name" value="DUF4785_3rd"/>
    <property type="match status" value="1"/>
</dbReference>
<protein>
    <recommendedName>
        <fullName evidence="6">DUF4785 domain-containing protein</fullName>
    </recommendedName>
</protein>
<dbReference type="Pfam" id="PF16024">
    <property type="entry name" value="DUF4785_1st"/>
    <property type="match status" value="1"/>
</dbReference>
<reference evidence="4 5" key="1">
    <citation type="submission" date="2015-05" db="EMBL/GenBank/DDBJ databases">
        <title>Genome sequencing and analysis of members of genus Stenotrophomonas.</title>
        <authorList>
            <person name="Patil P.P."/>
            <person name="Midha S."/>
            <person name="Patil P.B."/>
        </authorList>
    </citation>
    <scope>NUCLEOTIDE SEQUENCE [LARGE SCALE GENOMIC DNA]</scope>
    <source>
        <strain evidence="4 5">DSM 21508</strain>
    </source>
</reference>
<dbReference type="InterPro" id="IPR048295">
    <property type="entry name" value="DUF4785_C"/>
</dbReference>
<feature type="domain" description="DUF4785" evidence="3">
    <location>
        <begin position="296"/>
        <end position="399"/>
    </location>
</feature>
<feature type="chain" id="PRO_5006395320" description="DUF4785 domain-containing protein" evidence="1">
    <location>
        <begin position="24"/>
        <end position="401"/>
    </location>
</feature>
<evidence type="ECO:0000259" key="2">
    <source>
        <dbReference type="Pfam" id="PF16024"/>
    </source>
</evidence>
<gene>
    <name evidence="4" type="ORF">ABB28_12810</name>
</gene>
<sequence length="401" mass="41992">MRMHSTRLALGALAILSAASAGAAQPLRAAAAGDQVPAALIAAPLPTGDESEPLPLAFAWALDPAQPLQAPAAYVAISRSYWQQVDAAELLHGLALPLTASDAVIQLSPLPGARALSADAVQLRDPAGRSSVVRGVDARGLRDAGMPVSDGTRMLRTGASSTAGVYRLQSAQARGRYVVQVLEPNSPLRLEVQASQAQVLAGGHVQLQARLLEDGASAARLRTRHGDLRGEALLVAPDGRSWPQRLLRSPDGSLRAQVRIPADVGTTQGLWELQVFAEAEGVRRDGKVAFAVALPTARFSGQATSDPASRQVSLPLQVAAVGRYEARGTLYASTADGQLKPVAQAHAAAWFDGPGHGMLVLPFDQAALPAGFGAPYELRDLQLQDQSRMAPVESRAAALRF</sequence>
<dbReference type="PATRIC" id="fig|517011.3.peg.2479"/>
<dbReference type="Gene3D" id="2.60.40.3870">
    <property type="entry name" value="Uncharacterised protein PF16024, DUF4785"/>
    <property type="match status" value="1"/>
</dbReference>
<feature type="domain" description="DUF4785" evidence="2">
    <location>
        <begin position="52"/>
        <end position="183"/>
    </location>
</feature>
<evidence type="ECO:0000313" key="4">
    <source>
        <dbReference type="EMBL" id="KRG72952.1"/>
    </source>
</evidence>
<dbReference type="InterPro" id="IPR031979">
    <property type="entry name" value="DUF4785_N"/>
</dbReference>
<evidence type="ECO:0000313" key="5">
    <source>
        <dbReference type="Proteomes" id="UP000051386"/>
    </source>
</evidence>
<comment type="caution">
    <text evidence="4">The sequence shown here is derived from an EMBL/GenBank/DDBJ whole genome shotgun (WGS) entry which is preliminary data.</text>
</comment>
<accession>A0A0R0D6U7</accession>
<evidence type="ECO:0000259" key="3">
    <source>
        <dbReference type="Pfam" id="PF20943"/>
    </source>
</evidence>
<evidence type="ECO:0000256" key="1">
    <source>
        <dbReference type="SAM" id="SignalP"/>
    </source>
</evidence>
<dbReference type="RefSeq" id="WP_057508978.1">
    <property type="nucleotide sequence ID" value="NZ_LDJK01000060.1"/>
</dbReference>
<keyword evidence="1" id="KW-0732">Signal</keyword>
<name>A0A0R0D6U7_9GAMM</name>
<dbReference type="Proteomes" id="UP000051386">
    <property type="component" value="Unassembled WGS sequence"/>
</dbReference>